<feature type="region of interest" description="Disordered" evidence="1">
    <location>
        <begin position="70"/>
        <end position="99"/>
    </location>
</feature>
<feature type="compositionally biased region" description="Basic residues" evidence="1">
    <location>
        <begin position="79"/>
        <end position="92"/>
    </location>
</feature>
<evidence type="ECO:0000313" key="2">
    <source>
        <dbReference type="EMBL" id="GAA3543028.1"/>
    </source>
</evidence>
<dbReference type="SUPFAM" id="SSF51621">
    <property type="entry name" value="Phosphoenolpyruvate/pyruvate domain"/>
    <property type="match status" value="1"/>
</dbReference>
<evidence type="ECO:0008006" key="4">
    <source>
        <dbReference type="Google" id="ProtNLM"/>
    </source>
</evidence>
<keyword evidence="3" id="KW-1185">Reference proteome</keyword>
<reference evidence="3" key="1">
    <citation type="journal article" date="2019" name="Int. J. Syst. Evol. Microbiol.">
        <title>The Global Catalogue of Microorganisms (GCM) 10K type strain sequencing project: providing services to taxonomists for standard genome sequencing and annotation.</title>
        <authorList>
            <consortium name="The Broad Institute Genomics Platform"/>
            <consortium name="The Broad Institute Genome Sequencing Center for Infectious Disease"/>
            <person name="Wu L."/>
            <person name="Ma J."/>
        </authorList>
    </citation>
    <scope>NUCLEOTIDE SEQUENCE [LARGE SCALE GENOMIC DNA]</scope>
    <source>
        <strain evidence="3">JCM 16898</strain>
    </source>
</reference>
<dbReference type="InterPro" id="IPR015813">
    <property type="entry name" value="Pyrv/PenolPyrv_kinase-like_dom"/>
</dbReference>
<gene>
    <name evidence="2" type="ORF">GCM10022222_28400</name>
</gene>
<dbReference type="Gene3D" id="3.20.20.60">
    <property type="entry name" value="Phosphoenolpyruvate-binding domains"/>
    <property type="match status" value="1"/>
</dbReference>
<organism evidence="2 3">
    <name type="scientific">Amycolatopsis ultiminotia</name>
    <dbReference type="NCBI Taxonomy" id="543629"/>
    <lineage>
        <taxon>Bacteria</taxon>
        <taxon>Bacillati</taxon>
        <taxon>Actinomycetota</taxon>
        <taxon>Actinomycetes</taxon>
        <taxon>Pseudonocardiales</taxon>
        <taxon>Pseudonocardiaceae</taxon>
        <taxon>Amycolatopsis</taxon>
    </lineage>
</organism>
<evidence type="ECO:0000313" key="3">
    <source>
        <dbReference type="Proteomes" id="UP001500689"/>
    </source>
</evidence>
<proteinExistence type="predicted"/>
<dbReference type="EMBL" id="BAAAZN010000005">
    <property type="protein sequence ID" value="GAA3543028.1"/>
    <property type="molecule type" value="Genomic_DNA"/>
</dbReference>
<name>A0ABP6W0W5_9PSEU</name>
<comment type="caution">
    <text evidence="2">The sequence shown here is derived from an EMBL/GenBank/DDBJ whole genome shotgun (WGS) entry which is preliminary data.</text>
</comment>
<dbReference type="RefSeq" id="WP_344859623.1">
    <property type="nucleotide sequence ID" value="NZ_BAAAZN010000005.1"/>
</dbReference>
<dbReference type="InterPro" id="IPR040442">
    <property type="entry name" value="Pyrv_kinase-like_dom_sf"/>
</dbReference>
<evidence type="ECO:0000256" key="1">
    <source>
        <dbReference type="SAM" id="MobiDB-lite"/>
    </source>
</evidence>
<protein>
    <recommendedName>
        <fullName evidence="4">HpcH/HpaI aldolase/citrate lyase domain-containing protein</fullName>
    </recommendedName>
</protein>
<dbReference type="Proteomes" id="UP001500689">
    <property type="component" value="Unassembled WGS sequence"/>
</dbReference>
<sequence>MVVVRTRFGRCALGTWVKLAHPDVVDLLALAGGDFVNLDMEHAPIGIADYRGTAERALAIPQTECADGVRNAAAEPGPHSRRTPVRPRRKATRPCPIRT</sequence>
<accession>A0ABP6W0W5</accession>